<name>A0A095XV16_9GAMM</name>
<proteinExistence type="predicted"/>
<keyword evidence="1" id="KW-0479">Metal-binding</keyword>
<dbReference type="RefSeq" id="WP_052094230.1">
    <property type="nucleotide sequence ID" value="NZ_KN234745.1"/>
</dbReference>
<dbReference type="InterPro" id="IPR044528">
    <property type="entry name" value="POD-like_MBL-fold"/>
</dbReference>
<protein>
    <submittedName>
        <fullName evidence="3">Zn-dependent hydrolase</fullName>
    </submittedName>
</protein>
<dbReference type="InterPro" id="IPR051682">
    <property type="entry name" value="Mito_Persulfide_Diox"/>
</dbReference>
<dbReference type="Proteomes" id="UP000029640">
    <property type="component" value="Unassembled WGS sequence"/>
</dbReference>
<dbReference type="eggNOG" id="COG0491">
    <property type="taxonomic scope" value="Bacteria"/>
</dbReference>
<dbReference type="CDD" id="cd07724">
    <property type="entry name" value="POD-like_MBL-fold"/>
    <property type="match status" value="1"/>
</dbReference>
<dbReference type="GO" id="GO:0070813">
    <property type="term" value="P:hydrogen sulfide metabolic process"/>
    <property type="evidence" value="ECO:0007669"/>
    <property type="project" value="TreeGrafter"/>
</dbReference>
<dbReference type="Pfam" id="PF00753">
    <property type="entry name" value="Lactamase_B"/>
    <property type="match status" value="1"/>
</dbReference>
<dbReference type="PANTHER" id="PTHR43084:SF1">
    <property type="entry name" value="PERSULFIDE DIOXYGENASE ETHE1, MITOCHONDRIAL"/>
    <property type="match status" value="1"/>
</dbReference>
<evidence type="ECO:0000313" key="4">
    <source>
        <dbReference type="Proteomes" id="UP000029640"/>
    </source>
</evidence>
<evidence type="ECO:0000313" key="3">
    <source>
        <dbReference type="EMBL" id="KGE03531.1"/>
    </source>
</evidence>
<comment type="caution">
    <text evidence="3">The sequence shown here is derived from an EMBL/GenBank/DDBJ whole genome shotgun (WGS) entry which is preliminary data.</text>
</comment>
<dbReference type="GO" id="GO:0006749">
    <property type="term" value="P:glutathione metabolic process"/>
    <property type="evidence" value="ECO:0007669"/>
    <property type="project" value="InterPro"/>
</dbReference>
<gene>
    <name evidence="3" type="ORF">HRUBRA_01910</name>
</gene>
<reference evidence="3 4" key="1">
    <citation type="journal article" date="2014" name="Genome Announc.">
        <title>Genome Sequence of Gammaproteobacterial Pseudohaliea rubra Type Strain DSM 19751, Isolated from Coastal Seawater of the Mediterranean Sea.</title>
        <authorList>
            <person name="Spring S."/>
            <person name="Fiebig A."/>
            <person name="Riedel T."/>
            <person name="Goker M."/>
            <person name="Klenk H.P."/>
        </authorList>
    </citation>
    <scope>NUCLEOTIDE SEQUENCE [LARGE SCALE GENOMIC DNA]</scope>
    <source>
        <strain evidence="3 4">DSM 19751</strain>
    </source>
</reference>
<feature type="domain" description="Metallo-beta-lactamase" evidence="2">
    <location>
        <begin position="24"/>
        <end position="214"/>
    </location>
</feature>
<dbReference type="PANTHER" id="PTHR43084">
    <property type="entry name" value="PERSULFIDE DIOXYGENASE ETHE1"/>
    <property type="match status" value="1"/>
</dbReference>
<dbReference type="OrthoDB" id="9784009at2"/>
<dbReference type="STRING" id="1265313.HRUBRA_01910"/>
<dbReference type="GO" id="GO:0016787">
    <property type="term" value="F:hydrolase activity"/>
    <property type="evidence" value="ECO:0007669"/>
    <property type="project" value="UniProtKB-KW"/>
</dbReference>
<dbReference type="GO" id="GO:0046872">
    <property type="term" value="F:metal ion binding"/>
    <property type="evidence" value="ECO:0007669"/>
    <property type="project" value="UniProtKB-KW"/>
</dbReference>
<dbReference type="Gene3D" id="3.60.15.10">
    <property type="entry name" value="Ribonuclease Z/Hydroxyacylglutathione hydrolase-like"/>
    <property type="match status" value="1"/>
</dbReference>
<dbReference type="GO" id="GO:0050313">
    <property type="term" value="F:sulfur dioxygenase activity"/>
    <property type="evidence" value="ECO:0007669"/>
    <property type="project" value="InterPro"/>
</dbReference>
<evidence type="ECO:0000259" key="2">
    <source>
        <dbReference type="SMART" id="SM00849"/>
    </source>
</evidence>
<dbReference type="PATRIC" id="fig|1265313.6.peg.1889"/>
<keyword evidence="3" id="KW-0378">Hydrolase</keyword>
<keyword evidence="4" id="KW-1185">Reference proteome</keyword>
<sequence>METAQAANSAHKALVTPFFDEATNTLSYVVRDPGSQACAVVDSVLDLDYASGTISYTSADQIISFIRDNTLELEWILETHVHADHLSAAPYLQQELGGRIAIGDHITTVQETFGEVFSTGQGFARDGSQFDVLLCEGDAINIGGLAGYAMHTPGHTPACMTYVLGDAIFVGDTLFMPDYGTARCDFPGGDAATLFRSIQRILSLPADMRLFVCHDYLPNGRELEFETTVGAERQDNIHVHEGISEEAFVAMREKRDATLGMPTLILPSLQVNMRAGHMPPAEGERFFLKLPLNAFGGPDLGRLAAKGE</sequence>
<dbReference type="EMBL" id="AUVB01000054">
    <property type="protein sequence ID" value="KGE03531.1"/>
    <property type="molecule type" value="Genomic_DNA"/>
</dbReference>
<organism evidence="3 4">
    <name type="scientific">Pseudohaliea rubra DSM 19751</name>
    <dbReference type="NCBI Taxonomy" id="1265313"/>
    <lineage>
        <taxon>Bacteria</taxon>
        <taxon>Pseudomonadati</taxon>
        <taxon>Pseudomonadota</taxon>
        <taxon>Gammaproteobacteria</taxon>
        <taxon>Cellvibrionales</taxon>
        <taxon>Halieaceae</taxon>
        <taxon>Pseudohaliea</taxon>
    </lineage>
</organism>
<dbReference type="SUPFAM" id="SSF56281">
    <property type="entry name" value="Metallo-hydrolase/oxidoreductase"/>
    <property type="match status" value="1"/>
</dbReference>
<accession>A0A095XV16</accession>
<dbReference type="AlphaFoldDB" id="A0A095XV16"/>
<dbReference type="InterPro" id="IPR036866">
    <property type="entry name" value="RibonucZ/Hydroxyglut_hydro"/>
</dbReference>
<evidence type="ECO:0000256" key="1">
    <source>
        <dbReference type="ARBA" id="ARBA00022723"/>
    </source>
</evidence>
<dbReference type="InterPro" id="IPR001279">
    <property type="entry name" value="Metallo-B-lactamas"/>
</dbReference>
<dbReference type="HOGENOM" id="CLU_030571_6_1_6"/>
<dbReference type="SMART" id="SM00849">
    <property type="entry name" value="Lactamase_B"/>
    <property type="match status" value="1"/>
</dbReference>